<comment type="caution">
    <text evidence="9">The sequence shown here is derived from an EMBL/GenBank/DDBJ whole genome shotgun (WGS) entry which is preliminary data.</text>
</comment>
<dbReference type="GO" id="GO:0006935">
    <property type="term" value="P:chemotaxis"/>
    <property type="evidence" value="ECO:0007669"/>
    <property type="project" value="UniProtKB-ARBA"/>
</dbReference>
<comment type="similarity">
    <text evidence="3">Belongs to the methyl-accepting chemotaxis (MCP) protein family.</text>
</comment>
<dbReference type="SMART" id="SM00304">
    <property type="entry name" value="HAMP"/>
    <property type="match status" value="1"/>
</dbReference>
<feature type="transmembrane region" description="Helical" evidence="6">
    <location>
        <begin position="308"/>
        <end position="332"/>
    </location>
</feature>
<feature type="domain" description="Methyl-accepting transducer" evidence="7">
    <location>
        <begin position="387"/>
        <end position="623"/>
    </location>
</feature>
<keyword evidence="6" id="KW-0472">Membrane</keyword>
<dbReference type="EMBL" id="JADEYS010000001">
    <property type="protein sequence ID" value="MBE9395843.1"/>
    <property type="molecule type" value="Genomic_DNA"/>
</dbReference>
<keyword evidence="5" id="KW-0175">Coiled coil</keyword>
<evidence type="ECO:0000256" key="5">
    <source>
        <dbReference type="SAM" id="Coils"/>
    </source>
</evidence>
<dbReference type="Pfam" id="PF00015">
    <property type="entry name" value="MCPsignal"/>
    <property type="match status" value="1"/>
</dbReference>
<dbReference type="Pfam" id="PF12729">
    <property type="entry name" value="4HB_MCP_1"/>
    <property type="match status" value="1"/>
</dbReference>
<dbReference type="InterPro" id="IPR003660">
    <property type="entry name" value="HAMP_dom"/>
</dbReference>
<dbReference type="GO" id="GO:0016020">
    <property type="term" value="C:membrane"/>
    <property type="evidence" value="ECO:0007669"/>
    <property type="project" value="UniProtKB-SubCell"/>
</dbReference>
<evidence type="ECO:0000256" key="6">
    <source>
        <dbReference type="SAM" id="Phobius"/>
    </source>
</evidence>
<feature type="domain" description="HAMP" evidence="8">
    <location>
        <begin position="330"/>
        <end position="382"/>
    </location>
</feature>
<dbReference type="Proteomes" id="UP000640333">
    <property type="component" value="Unassembled WGS sequence"/>
</dbReference>
<comment type="subcellular location">
    <subcellularLocation>
        <location evidence="1">Membrane</location>
    </subcellularLocation>
</comment>
<dbReference type="SMART" id="SM00283">
    <property type="entry name" value="MA"/>
    <property type="match status" value="1"/>
</dbReference>
<dbReference type="PANTHER" id="PTHR32089">
    <property type="entry name" value="METHYL-ACCEPTING CHEMOTAXIS PROTEIN MCPB"/>
    <property type="match status" value="1"/>
</dbReference>
<evidence type="ECO:0000313" key="9">
    <source>
        <dbReference type="EMBL" id="MBE9395843.1"/>
    </source>
</evidence>
<organism evidence="9 10">
    <name type="scientific">Pontibacterium sinense</name>
    <dbReference type="NCBI Taxonomy" id="2781979"/>
    <lineage>
        <taxon>Bacteria</taxon>
        <taxon>Pseudomonadati</taxon>
        <taxon>Pseudomonadota</taxon>
        <taxon>Gammaproteobacteria</taxon>
        <taxon>Oceanospirillales</taxon>
        <taxon>Oceanospirillaceae</taxon>
        <taxon>Pontibacterium</taxon>
    </lineage>
</organism>
<evidence type="ECO:0000259" key="8">
    <source>
        <dbReference type="PROSITE" id="PS50885"/>
    </source>
</evidence>
<reference evidence="9" key="1">
    <citation type="submission" date="2020-10" db="EMBL/GenBank/DDBJ databases">
        <title>Bacterium isolated from coastal waters sediment.</title>
        <authorList>
            <person name="Chen R.-J."/>
            <person name="Lu D.-C."/>
            <person name="Zhu K.-L."/>
            <person name="Du Z.-J."/>
        </authorList>
    </citation>
    <scope>NUCLEOTIDE SEQUENCE</scope>
    <source>
        <strain evidence="9">N1Y112</strain>
    </source>
</reference>
<keyword evidence="10" id="KW-1185">Reference proteome</keyword>
<dbReference type="FunFam" id="1.10.287.950:FF:000001">
    <property type="entry name" value="Methyl-accepting chemotaxis sensory transducer"/>
    <property type="match status" value="1"/>
</dbReference>
<keyword evidence="2 4" id="KW-0807">Transducer</keyword>
<dbReference type="Pfam" id="PF00672">
    <property type="entry name" value="HAMP"/>
    <property type="match status" value="1"/>
</dbReference>
<proteinExistence type="inferred from homology"/>
<feature type="coiled-coil region" evidence="5">
    <location>
        <begin position="56"/>
        <end position="95"/>
    </location>
</feature>
<dbReference type="InterPro" id="IPR004089">
    <property type="entry name" value="MCPsignal_dom"/>
</dbReference>
<dbReference type="PROSITE" id="PS50111">
    <property type="entry name" value="CHEMOTAXIS_TRANSDUC_2"/>
    <property type="match status" value="1"/>
</dbReference>
<dbReference type="CDD" id="cd06225">
    <property type="entry name" value="HAMP"/>
    <property type="match status" value="1"/>
</dbReference>
<sequence>MRLSITQKIALGFAVMVLFIAVVGSGGLLSNNNIYAKLNNVTEDALPTLSASFEQLVNLQEANQALFKALAQQNAKDLNDQRKIFETEVKRFNQELQLMRPLVENDPELRASFEQIETLSKQFSTVAKNVIKEQKQRLILDRRIVEAQIKFQGLSDALTSWSQRFLSKGENFDGMIKARLMTRALSAHKFQLINYMRSRDLSTLNSALKETQGELRTSHNEFVALEKKATQIGTLIDDLELNLYGDTGLVAFYRQRVAVGNTLDRDLAQTASLIKDSRAAVDRFITNARAHAELARTEANQTISFSRLLILGLMAGSIVVALVVALLTINTFRKPLAEIRDRLSQLQQGDLRVSFDQERKDEFGDLGTSLNAVTLGLKDILEQISTGSVRLSDVAQQNASISQQATQSMSLQSSQLDLTAAAATELESSVSEVASHSNTTLDAVRECEDLTRNVNLQVSNTLTSIETQASGIDQAKGASQELAGFSNEIESILTTIENIAERTNLLALNAAIEAARAGDHGRGFAVVADEVRELASRTQNSVQEIQSMVDNMQSSIRRVVTVMNESYTQAQQCVDHANTSQEALDAMNHAISYIRELNTQIAEAAQQQTSAVEEVSRTLTEINSAAAETAQGADQAASGSSELLNFAQQQQRLLGRFSV</sequence>
<accession>A0A8J7FER8</accession>
<dbReference type="PANTHER" id="PTHR32089:SF70">
    <property type="entry name" value="ENERGY TAXIS MODULATING METHYL ACCEPTING SENSORY TRANSDUCER"/>
    <property type="match status" value="1"/>
</dbReference>
<keyword evidence="6" id="KW-0812">Transmembrane</keyword>
<dbReference type="AlphaFoldDB" id="A0A8J7FER8"/>
<name>A0A8J7FER8_9GAMM</name>
<evidence type="ECO:0000259" key="7">
    <source>
        <dbReference type="PROSITE" id="PS50111"/>
    </source>
</evidence>
<evidence type="ECO:0000256" key="2">
    <source>
        <dbReference type="ARBA" id="ARBA00023224"/>
    </source>
</evidence>
<dbReference type="GO" id="GO:0007165">
    <property type="term" value="P:signal transduction"/>
    <property type="evidence" value="ECO:0007669"/>
    <property type="project" value="UniProtKB-KW"/>
</dbReference>
<dbReference type="Gene3D" id="1.10.287.950">
    <property type="entry name" value="Methyl-accepting chemotaxis protein"/>
    <property type="match status" value="1"/>
</dbReference>
<dbReference type="RefSeq" id="WP_193951401.1">
    <property type="nucleotide sequence ID" value="NZ_JADEYS010000001.1"/>
</dbReference>
<evidence type="ECO:0000256" key="4">
    <source>
        <dbReference type="PROSITE-ProRule" id="PRU00284"/>
    </source>
</evidence>
<evidence type="ECO:0000313" key="10">
    <source>
        <dbReference type="Proteomes" id="UP000640333"/>
    </source>
</evidence>
<gene>
    <name evidence="9" type="ORF">IOQ59_01070</name>
</gene>
<protein>
    <submittedName>
        <fullName evidence="9">MCP four helix bundle domain-containing protein</fullName>
    </submittedName>
</protein>
<keyword evidence="6" id="KW-1133">Transmembrane helix</keyword>
<dbReference type="InterPro" id="IPR024478">
    <property type="entry name" value="HlyB_4HB_MCP"/>
</dbReference>
<dbReference type="SUPFAM" id="SSF58104">
    <property type="entry name" value="Methyl-accepting chemotaxis protein (MCP) signaling domain"/>
    <property type="match status" value="1"/>
</dbReference>
<dbReference type="PROSITE" id="PS50885">
    <property type="entry name" value="HAMP"/>
    <property type="match status" value="1"/>
</dbReference>
<evidence type="ECO:0000256" key="1">
    <source>
        <dbReference type="ARBA" id="ARBA00004370"/>
    </source>
</evidence>
<evidence type="ECO:0000256" key="3">
    <source>
        <dbReference type="ARBA" id="ARBA00029447"/>
    </source>
</evidence>